<dbReference type="GO" id="GO:0000105">
    <property type="term" value="P:L-histidine biosynthetic process"/>
    <property type="evidence" value="ECO:0007669"/>
    <property type="project" value="UniProtKB-UniRule"/>
</dbReference>
<dbReference type="Gene3D" id="3.40.50.880">
    <property type="match status" value="1"/>
</dbReference>
<proteinExistence type="inferred from homology"/>
<evidence type="ECO:0000256" key="9">
    <source>
        <dbReference type="ARBA" id="ARBA00049534"/>
    </source>
</evidence>
<sequence length="201" mass="22996">MIVVVDYGMGNLGSIVNMIKKIGYKCIVTSNLEEIKNATKLILPGIGSFDNGMRNLEQLNMLDVLNQKVMVDKTPILGICLGMQLMTKNSEEGRLAGFGWIDAETKKFVSDTFKIPHMGWNIIKHQKISKLFDECESEKRFYFVHSYCVRCTQKNDILTSTNYTQDFVSSFEKENVIGVQFHPEKSHKFGMSLIKNFLENY</sequence>
<dbReference type="InterPro" id="IPR017926">
    <property type="entry name" value="GATASE"/>
</dbReference>
<evidence type="ECO:0000256" key="10">
    <source>
        <dbReference type="HAMAP-Rule" id="MF_00278"/>
    </source>
</evidence>
<accession>A0AAW6VPU6</accession>
<feature type="domain" description="Glutamine amidotransferase" evidence="12">
    <location>
        <begin position="3"/>
        <end position="198"/>
    </location>
</feature>
<keyword evidence="6 10" id="KW-0368">Histidine biosynthesis</keyword>
<comment type="pathway">
    <text evidence="1 10">Amino-acid biosynthesis; L-histidine biosynthesis; L-histidine from 5-phospho-alpha-D-ribose 1-diphosphate: step 5/9.</text>
</comment>
<evidence type="ECO:0000256" key="8">
    <source>
        <dbReference type="ARBA" id="ARBA00047838"/>
    </source>
</evidence>
<dbReference type="EC" id="3.5.1.2" evidence="10"/>
<feature type="active site" description="Nucleophile" evidence="10 11">
    <location>
        <position position="80"/>
    </location>
</feature>
<feature type="active site" evidence="10 11">
    <location>
        <position position="184"/>
    </location>
</feature>
<evidence type="ECO:0000256" key="3">
    <source>
        <dbReference type="ARBA" id="ARBA00022605"/>
    </source>
</evidence>
<reference evidence="13" key="1">
    <citation type="journal article" date="2023" name="Antibiotics">
        <title>Genomic Characterization of Antibiotic-Resistant Campylobacterales Isolated from Chilean Poultry Meat.</title>
        <authorList>
            <person name="Concha-Toloza M."/>
            <person name="Lopez-Cantillo M."/>
            <person name="Molina-Mora J.A."/>
            <person name="Collado L."/>
        </authorList>
    </citation>
    <scope>NUCLEOTIDE SEQUENCE</scope>
    <source>
        <strain evidence="13">FR1p273A</strain>
    </source>
</reference>
<evidence type="ECO:0000256" key="7">
    <source>
        <dbReference type="ARBA" id="ARBA00023239"/>
    </source>
</evidence>
<evidence type="ECO:0000256" key="1">
    <source>
        <dbReference type="ARBA" id="ARBA00005091"/>
    </source>
</evidence>
<organism evidence="13 14">
    <name type="scientific">Aliarcobacter butzleri</name>
    <dbReference type="NCBI Taxonomy" id="28197"/>
    <lineage>
        <taxon>Bacteria</taxon>
        <taxon>Pseudomonadati</taxon>
        <taxon>Campylobacterota</taxon>
        <taxon>Epsilonproteobacteria</taxon>
        <taxon>Campylobacterales</taxon>
        <taxon>Arcobacteraceae</taxon>
        <taxon>Aliarcobacter</taxon>
    </lineage>
</organism>
<evidence type="ECO:0000259" key="12">
    <source>
        <dbReference type="Pfam" id="PF00117"/>
    </source>
</evidence>
<dbReference type="EMBL" id="JAQTJH010000010">
    <property type="protein sequence ID" value="MDK2062607.1"/>
    <property type="molecule type" value="Genomic_DNA"/>
</dbReference>
<dbReference type="CDD" id="cd01748">
    <property type="entry name" value="GATase1_IGP_Synthase"/>
    <property type="match status" value="1"/>
</dbReference>
<evidence type="ECO:0000256" key="11">
    <source>
        <dbReference type="PIRSR" id="PIRSR000495-1"/>
    </source>
</evidence>
<protein>
    <recommendedName>
        <fullName evidence="10">Imidazole glycerol phosphate synthase subunit HisH</fullName>
        <ecNumber evidence="10">4.3.2.10</ecNumber>
    </recommendedName>
    <alternativeName>
        <fullName evidence="10">IGP synthase glutaminase subunit</fullName>
        <ecNumber evidence="10">3.5.1.2</ecNumber>
    </alternativeName>
    <alternativeName>
        <fullName evidence="10">IGP synthase subunit HisH</fullName>
    </alternativeName>
    <alternativeName>
        <fullName evidence="10">ImGP synthase subunit HisH</fullName>
        <shortName evidence="10">IGPS subunit HisH</shortName>
    </alternativeName>
</protein>
<evidence type="ECO:0000256" key="5">
    <source>
        <dbReference type="ARBA" id="ARBA00022962"/>
    </source>
</evidence>
<keyword evidence="10" id="KW-0963">Cytoplasm</keyword>
<dbReference type="Proteomes" id="UP001237843">
    <property type="component" value="Unassembled WGS sequence"/>
</dbReference>
<gene>
    <name evidence="10 13" type="primary">hisH</name>
    <name evidence="13" type="ORF">PT520_08755</name>
</gene>
<dbReference type="PROSITE" id="PS51273">
    <property type="entry name" value="GATASE_TYPE_1"/>
    <property type="match status" value="1"/>
</dbReference>
<dbReference type="HAMAP" id="MF_00278">
    <property type="entry name" value="HisH"/>
    <property type="match status" value="1"/>
</dbReference>
<evidence type="ECO:0000256" key="2">
    <source>
        <dbReference type="ARBA" id="ARBA00011152"/>
    </source>
</evidence>
<dbReference type="NCBIfam" id="TIGR01855">
    <property type="entry name" value="IMP_synth_hisH"/>
    <property type="match status" value="1"/>
</dbReference>
<dbReference type="GO" id="GO:0004359">
    <property type="term" value="F:glutaminase activity"/>
    <property type="evidence" value="ECO:0007669"/>
    <property type="project" value="UniProtKB-EC"/>
</dbReference>
<dbReference type="RefSeq" id="WP_284074846.1">
    <property type="nucleotide sequence ID" value="NZ_JAQTJH010000010.1"/>
</dbReference>
<dbReference type="EC" id="4.3.2.10" evidence="10"/>
<dbReference type="GO" id="GO:0016829">
    <property type="term" value="F:lyase activity"/>
    <property type="evidence" value="ECO:0007669"/>
    <property type="project" value="UniProtKB-KW"/>
</dbReference>
<evidence type="ECO:0000313" key="14">
    <source>
        <dbReference type="Proteomes" id="UP001237843"/>
    </source>
</evidence>
<dbReference type="InterPro" id="IPR010139">
    <property type="entry name" value="Imidazole-glycPsynth_HisH"/>
</dbReference>
<comment type="catalytic activity">
    <reaction evidence="8 10">
        <text>5-[(5-phospho-1-deoxy-D-ribulos-1-ylimino)methylamino]-1-(5-phospho-beta-D-ribosyl)imidazole-4-carboxamide + L-glutamine = D-erythro-1-(imidazol-4-yl)glycerol 3-phosphate + 5-amino-1-(5-phospho-beta-D-ribosyl)imidazole-4-carboxamide + L-glutamate + H(+)</text>
        <dbReference type="Rhea" id="RHEA:24793"/>
        <dbReference type="ChEBI" id="CHEBI:15378"/>
        <dbReference type="ChEBI" id="CHEBI:29985"/>
        <dbReference type="ChEBI" id="CHEBI:58278"/>
        <dbReference type="ChEBI" id="CHEBI:58359"/>
        <dbReference type="ChEBI" id="CHEBI:58475"/>
        <dbReference type="ChEBI" id="CHEBI:58525"/>
        <dbReference type="EC" id="4.3.2.10"/>
    </reaction>
</comment>
<comment type="caution">
    <text evidence="13">The sequence shown here is derived from an EMBL/GenBank/DDBJ whole genome shotgun (WGS) entry which is preliminary data.</text>
</comment>
<dbReference type="Pfam" id="PF00117">
    <property type="entry name" value="GATase"/>
    <property type="match status" value="1"/>
</dbReference>
<dbReference type="AlphaFoldDB" id="A0AAW6VPU6"/>
<comment type="catalytic activity">
    <reaction evidence="9 10">
        <text>L-glutamine + H2O = L-glutamate + NH4(+)</text>
        <dbReference type="Rhea" id="RHEA:15889"/>
        <dbReference type="ChEBI" id="CHEBI:15377"/>
        <dbReference type="ChEBI" id="CHEBI:28938"/>
        <dbReference type="ChEBI" id="CHEBI:29985"/>
        <dbReference type="ChEBI" id="CHEBI:58359"/>
        <dbReference type="EC" id="3.5.1.2"/>
    </reaction>
</comment>
<dbReference type="PANTHER" id="PTHR42701:SF1">
    <property type="entry name" value="IMIDAZOLE GLYCEROL PHOSPHATE SYNTHASE SUBUNIT HISH"/>
    <property type="match status" value="1"/>
</dbReference>
<dbReference type="PIRSF" id="PIRSF000495">
    <property type="entry name" value="Amidotransf_hisH"/>
    <property type="match status" value="1"/>
</dbReference>
<comment type="function">
    <text evidence="10">IGPS catalyzes the conversion of PRFAR and glutamine to IGP, AICAR and glutamate. The HisH subunit catalyzes the hydrolysis of glutamine to glutamate and ammonia as part of the synthesis of IGP and AICAR. The resulting ammonia molecule is channeled to the active site of HisF.</text>
</comment>
<comment type="subcellular location">
    <subcellularLocation>
        <location evidence="10">Cytoplasm</location>
    </subcellularLocation>
</comment>
<keyword evidence="3 10" id="KW-0028">Amino-acid biosynthesis</keyword>
<name>A0AAW6VPU6_9BACT</name>
<reference evidence="13" key="2">
    <citation type="submission" date="2023-02" db="EMBL/GenBank/DDBJ databases">
        <authorList>
            <person name="Concha-Toloza M."/>
            <person name="Lopez-Cantillo M."/>
            <person name="Molina-Mora J."/>
            <person name="Collado L."/>
        </authorList>
    </citation>
    <scope>NUCLEOTIDE SEQUENCE</scope>
    <source>
        <strain evidence="13">FR1p273A</strain>
    </source>
</reference>
<dbReference type="GO" id="GO:0000107">
    <property type="term" value="F:imidazoleglycerol-phosphate synthase activity"/>
    <property type="evidence" value="ECO:0007669"/>
    <property type="project" value="UniProtKB-UniRule"/>
</dbReference>
<comment type="subunit">
    <text evidence="2 10">Heterodimer of HisH and HisF.</text>
</comment>
<keyword evidence="7 10" id="KW-0456">Lyase</keyword>
<dbReference type="GO" id="GO:0005737">
    <property type="term" value="C:cytoplasm"/>
    <property type="evidence" value="ECO:0007669"/>
    <property type="project" value="UniProtKB-SubCell"/>
</dbReference>
<dbReference type="InterPro" id="IPR029062">
    <property type="entry name" value="Class_I_gatase-like"/>
</dbReference>
<evidence type="ECO:0000313" key="13">
    <source>
        <dbReference type="EMBL" id="MDK2062607.1"/>
    </source>
</evidence>
<dbReference type="PANTHER" id="PTHR42701">
    <property type="entry name" value="IMIDAZOLE GLYCEROL PHOSPHATE SYNTHASE SUBUNIT HISH"/>
    <property type="match status" value="1"/>
</dbReference>
<dbReference type="SUPFAM" id="SSF52317">
    <property type="entry name" value="Class I glutamine amidotransferase-like"/>
    <property type="match status" value="1"/>
</dbReference>
<keyword evidence="4 10" id="KW-0378">Hydrolase</keyword>
<evidence type="ECO:0000256" key="6">
    <source>
        <dbReference type="ARBA" id="ARBA00023102"/>
    </source>
</evidence>
<evidence type="ECO:0000256" key="4">
    <source>
        <dbReference type="ARBA" id="ARBA00022801"/>
    </source>
</evidence>
<feature type="active site" evidence="10 11">
    <location>
        <position position="182"/>
    </location>
</feature>
<keyword evidence="5 10" id="KW-0315">Glutamine amidotransferase</keyword>